<evidence type="ECO:0000256" key="13">
    <source>
        <dbReference type="PIRSR" id="PIRSR605150-3"/>
    </source>
</evidence>
<comment type="subcellular location">
    <subcellularLocation>
        <location evidence="1">Golgi apparatus membrane</location>
        <topology evidence="1">Multi-pass membrane protein</topology>
    </subcellularLocation>
</comment>
<evidence type="ECO:0000256" key="7">
    <source>
        <dbReference type="ARBA" id="ARBA00023136"/>
    </source>
</evidence>
<accession>A0A7J8RXU3</accession>
<evidence type="ECO:0000313" key="16">
    <source>
        <dbReference type="Proteomes" id="UP000593561"/>
    </source>
</evidence>
<dbReference type="GO" id="GO:0016760">
    <property type="term" value="F:cellulose synthase (UDP-forming) activity"/>
    <property type="evidence" value="ECO:0007669"/>
    <property type="project" value="InterPro"/>
</dbReference>
<evidence type="ECO:0000256" key="11">
    <source>
        <dbReference type="PIRSR" id="PIRSR605150-1"/>
    </source>
</evidence>
<feature type="active site" evidence="11">
    <location>
        <position position="443"/>
    </location>
</feature>
<dbReference type="GO" id="GO:0030244">
    <property type="term" value="P:cellulose biosynthetic process"/>
    <property type="evidence" value="ECO:0007669"/>
    <property type="project" value="InterPro"/>
</dbReference>
<dbReference type="Proteomes" id="UP000593561">
    <property type="component" value="Unassembled WGS sequence"/>
</dbReference>
<dbReference type="FunFam" id="3.90.550.10:FF:000138">
    <property type="entry name" value="Cellulose synthase isolog"/>
    <property type="match status" value="1"/>
</dbReference>
<dbReference type="AlphaFoldDB" id="A0A7J8RXU3"/>
<dbReference type="GO" id="GO:0000139">
    <property type="term" value="C:Golgi membrane"/>
    <property type="evidence" value="ECO:0007669"/>
    <property type="project" value="UniProtKB-SubCell"/>
</dbReference>
<feature type="active site" evidence="11">
    <location>
        <position position="140"/>
    </location>
</feature>
<feature type="binding site" evidence="12">
    <location>
        <position position="140"/>
    </location>
    <ligand>
        <name>UDP-alpha-D-glucose</name>
        <dbReference type="ChEBI" id="CHEBI:58885"/>
    </ligand>
</feature>
<dbReference type="Pfam" id="PF03552">
    <property type="entry name" value="Cellulose_synt"/>
    <property type="match status" value="2"/>
</dbReference>
<evidence type="ECO:0000256" key="2">
    <source>
        <dbReference type="ARBA" id="ARBA00022676"/>
    </source>
</evidence>
<dbReference type="GO" id="GO:0071555">
    <property type="term" value="P:cell wall organization"/>
    <property type="evidence" value="ECO:0007669"/>
    <property type="project" value="UniProtKB-KW"/>
</dbReference>
<dbReference type="InterPro" id="IPR029044">
    <property type="entry name" value="Nucleotide-diphossugar_trans"/>
</dbReference>
<feature type="transmembrane region" description="Helical" evidence="14">
    <location>
        <begin position="19"/>
        <end position="40"/>
    </location>
</feature>
<keyword evidence="2" id="KW-0328">Glycosyltransferase</keyword>
<dbReference type="FunFam" id="3.90.550.10:FF:000112">
    <property type="entry name" value="Cellulose synthase-like protein E1"/>
    <property type="match status" value="1"/>
</dbReference>
<evidence type="ECO:0000256" key="6">
    <source>
        <dbReference type="ARBA" id="ARBA00023034"/>
    </source>
</evidence>
<comment type="caution">
    <text evidence="15">The sequence shown here is derived from an EMBL/GenBank/DDBJ whole genome shotgun (WGS) entry which is preliminary data.</text>
</comment>
<comment type="similarity">
    <text evidence="10">Belongs to the glycosyltransferase 2 family. Plant cellulose synthase-like E subfamily.</text>
</comment>
<feature type="transmembrane region" description="Helical" evidence="14">
    <location>
        <begin position="647"/>
        <end position="668"/>
    </location>
</feature>
<proteinExistence type="inferred from homology"/>
<feature type="transmembrane region" description="Helical" evidence="14">
    <location>
        <begin position="52"/>
        <end position="70"/>
    </location>
</feature>
<reference evidence="15 16" key="1">
    <citation type="journal article" date="2019" name="Genome Biol. Evol.">
        <title>Insights into the evolution of the New World diploid cottons (Gossypium, subgenus Houzingenia) based on genome sequencing.</title>
        <authorList>
            <person name="Grover C.E."/>
            <person name="Arick M.A. 2nd"/>
            <person name="Thrash A."/>
            <person name="Conover J.L."/>
            <person name="Sanders W.S."/>
            <person name="Peterson D.G."/>
            <person name="Frelichowski J.E."/>
            <person name="Scheffler J.A."/>
            <person name="Scheffler B.E."/>
            <person name="Wendel J.F."/>
        </authorList>
    </citation>
    <scope>NUCLEOTIDE SEQUENCE [LARGE SCALE GENOMIC DNA]</scope>
    <source>
        <strain evidence="15">27</strain>
        <tissue evidence="15">Leaf</tissue>
    </source>
</reference>
<feature type="binding site" evidence="13">
    <location>
        <position position="279"/>
    </location>
    <ligand>
        <name>Mn(2+)</name>
        <dbReference type="ChEBI" id="CHEBI:29035"/>
    </ligand>
</feature>
<keyword evidence="6" id="KW-0333">Golgi apparatus</keyword>
<feature type="transmembrane region" description="Helical" evidence="14">
    <location>
        <begin position="596"/>
        <end position="614"/>
    </location>
</feature>
<feature type="transmembrane region" description="Helical" evidence="14">
    <location>
        <begin position="518"/>
        <end position="540"/>
    </location>
</feature>
<keyword evidence="4 14" id="KW-0812">Transmembrane</keyword>
<evidence type="ECO:0008006" key="17">
    <source>
        <dbReference type="Google" id="ProtNLM"/>
    </source>
</evidence>
<gene>
    <name evidence="15" type="ORF">Godav_027979</name>
</gene>
<evidence type="ECO:0000256" key="5">
    <source>
        <dbReference type="ARBA" id="ARBA00022989"/>
    </source>
</evidence>
<dbReference type="SUPFAM" id="SSF53448">
    <property type="entry name" value="Nucleotide-diphospho-sugar transferases"/>
    <property type="match status" value="1"/>
</dbReference>
<keyword evidence="3" id="KW-0808">Transferase</keyword>
<dbReference type="EMBL" id="JABFAC010000007">
    <property type="protein sequence ID" value="MBA0618668.1"/>
    <property type="molecule type" value="Genomic_DNA"/>
</dbReference>
<evidence type="ECO:0000313" key="15">
    <source>
        <dbReference type="EMBL" id="MBA0618668.1"/>
    </source>
</evidence>
<evidence type="ECO:0000256" key="3">
    <source>
        <dbReference type="ARBA" id="ARBA00022679"/>
    </source>
</evidence>
<evidence type="ECO:0000256" key="1">
    <source>
        <dbReference type="ARBA" id="ARBA00004653"/>
    </source>
</evidence>
<evidence type="ECO:0000256" key="8">
    <source>
        <dbReference type="ARBA" id="ARBA00023316"/>
    </source>
</evidence>
<evidence type="ECO:0000256" key="14">
    <source>
        <dbReference type="SAM" id="Phobius"/>
    </source>
</evidence>
<feature type="transmembrane region" description="Helical" evidence="14">
    <location>
        <begin position="680"/>
        <end position="699"/>
    </location>
</feature>
<evidence type="ECO:0000256" key="4">
    <source>
        <dbReference type="ARBA" id="ARBA00022692"/>
    </source>
</evidence>
<comment type="function">
    <text evidence="9">Thought to be a Golgi-localized beta-glycan synthase that polymerize the backbones of noncellulosic polysaccharides (hemicelluloses) of plant cell wall.</text>
</comment>
<evidence type="ECO:0000256" key="9">
    <source>
        <dbReference type="ARBA" id="ARBA00037405"/>
    </source>
</evidence>
<protein>
    <recommendedName>
        <fullName evidence="17">Cellulose synthase-like protein E1</fullName>
    </recommendedName>
</protein>
<evidence type="ECO:0000256" key="10">
    <source>
        <dbReference type="ARBA" id="ARBA00060766"/>
    </source>
</evidence>
<keyword evidence="8" id="KW-0961">Cell wall biogenesis/degradation</keyword>
<keyword evidence="7 14" id="KW-0472">Membrane</keyword>
<organism evidence="15 16">
    <name type="scientific">Gossypium davidsonii</name>
    <name type="common">Davidson's cotton</name>
    <name type="synonym">Gossypium klotzschianum subsp. davidsonii</name>
    <dbReference type="NCBI Taxonomy" id="34287"/>
    <lineage>
        <taxon>Eukaryota</taxon>
        <taxon>Viridiplantae</taxon>
        <taxon>Streptophyta</taxon>
        <taxon>Embryophyta</taxon>
        <taxon>Tracheophyta</taxon>
        <taxon>Spermatophyta</taxon>
        <taxon>Magnoliopsida</taxon>
        <taxon>eudicotyledons</taxon>
        <taxon>Gunneridae</taxon>
        <taxon>Pentapetalae</taxon>
        <taxon>rosids</taxon>
        <taxon>malvids</taxon>
        <taxon>Malvales</taxon>
        <taxon>Malvaceae</taxon>
        <taxon>Malvoideae</taxon>
        <taxon>Gossypium</taxon>
    </lineage>
</organism>
<sequence>MAKCSYVPLFETKQVKGRALFRCIAASIFLGICFIVMYRVMFFPVGGKAERWVWIGQFLSELWFCFYWFLTTVSRWNSVYRLPYIQRLSQRFEKELPGIDIFVCTADPLIEPPSMVVNTVLSVMAYDYPPEKLSIYLSDDGGSDLTFYAMLEAANFSKTWLPFCKKFRVEPTSPEAYFRTASEPLNDADNWLSVKKLYEEMKMRIEATIKLNRIPDHIRKQHKGFREWDFVLSKHDHQTILQILIDGRDSNAVDIEGNPLPTLVYLAREKRPQHHHHFKAGSMNALIRVSSRISNGPIILNVDCDMYANNSKAVKYSLCLFMDEKKGDEIAYVQFLQSFDNLTKNEIYASSFRVLQQLELHGLDAIGGPCYNGSGCFHRREALCGKKYEKNYKVDWKKVSDTKADESASFLEETCKVLASCTFEHNTTWGKEMGLIYGFLVEDIITGLNIQCKGWKSMYLSPERDGFLGVAPITLLQTLVQHKRWMDGHLQVFLSRYCPLLYGYKKIPLKLRLAYCPYNLWAANCLATLYIVVMPCLCLLKGISLFPKISSPWVFPFAYVAFVHRAYSLNEFLWCGGTFRGWCNDQRMWLFNRTSAYFFALFETILKLLGYSRLNFVVTAKVADKEALKRYDGELIEFGATSPMFDILATLAMLNLFGIFGALKKVILDVDEDLQVLEKFGLQILFCFVLVTINLPVYQALFFRNDNGKMPSSVTYKSIIFAMLAFPRSLILFLKTVLFLLQVSSLVAQVSADRA</sequence>
<feature type="binding site" evidence="12">
    <location>
        <position position="111"/>
    </location>
    <ligand>
        <name>UDP-alpha-D-glucose</name>
        <dbReference type="ChEBI" id="CHEBI:58885"/>
    </ligand>
</feature>
<dbReference type="Gene3D" id="3.90.550.10">
    <property type="entry name" value="Spore Coat Polysaccharide Biosynthesis Protein SpsA, Chain A"/>
    <property type="match status" value="2"/>
</dbReference>
<dbReference type="PANTHER" id="PTHR13301">
    <property type="entry name" value="X-BOX TRANSCRIPTION FACTOR-RELATED"/>
    <property type="match status" value="1"/>
</dbReference>
<keyword evidence="16" id="KW-1185">Reference proteome</keyword>
<dbReference type="InterPro" id="IPR005150">
    <property type="entry name" value="Cellulose_synth"/>
</dbReference>
<keyword evidence="5 14" id="KW-1133">Transmembrane helix</keyword>
<feature type="binding site" evidence="13">
    <location>
        <position position="303"/>
    </location>
    <ligand>
        <name>Mn(2+)</name>
        <dbReference type="ChEBI" id="CHEBI:29035"/>
    </ligand>
</feature>
<evidence type="ECO:0000256" key="12">
    <source>
        <dbReference type="PIRSR" id="PIRSR605150-2"/>
    </source>
</evidence>
<feature type="transmembrane region" description="Helical" evidence="14">
    <location>
        <begin position="719"/>
        <end position="741"/>
    </location>
</feature>
<name>A0A7J8RXU3_GOSDV</name>